<comment type="catalytic activity">
    <reaction evidence="1 7">
        <text>dTDP-4-dehydro-6-deoxy-alpha-D-glucose = dTDP-4-dehydro-beta-L-rhamnose</text>
        <dbReference type="Rhea" id="RHEA:16969"/>
        <dbReference type="ChEBI" id="CHEBI:57649"/>
        <dbReference type="ChEBI" id="CHEBI:62830"/>
        <dbReference type="EC" id="5.1.3.13"/>
    </reaction>
</comment>
<dbReference type="AlphaFoldDB" id="A0A431U2T4"/>
<evidence type="ECO:0000256" key="3">
    <source>
        <dbReference type="ARBA" id="ARBA00012098"/>
    </source>
</evidence>
<dbReference type="OrthoDB" id="9800680at2"/>
<dbReference type="GO" id="GO:0005829">
    <property type="term" value="C:cytosol"/>
    <property type="evidence" value="ECO:0007669"/>
    <property type="project" value="TreeGrafter"/>
</dbReference>
<dbReference type="EC" id="5.1.3.13" evidence="3 7"/>
<evidence type="ECO:0000256" key="2">
    <source>
        <dbReference type="ARBA" id="ARBA00001997"/>
    </source>
</evidence>
<protein>
    <recommendedName>
        <fullName evidence="4 7">dTDP-4-dehydrorhamnose 3,5-epimerase</fullName>
        <ecNumber evidence="3 7">5.1.3.13</ecNumber>
    </recommendedName>
    <alternativeName>
        <fullName evidence="7">Thymidine diphospho-4-keto-rhamnose 3,5-epimerase</fullName>
    </alternativeName>
</protein>
<gene>
    <name evidence="8" type="primary">rfbC</name>
    <name evidence="8" type="ORF">EJV47_12665</name>
</gene>
<dbReference type="NCBIfam" id="TIGR01221">
    <property type="entry name" value="rmlC"/>
    <property type="match status" value="1"/>
</dbReference>
<dbReference type="Proteomes" id="UP000282184">
    <property type="component" value="Unassembled WGS sequence"/>
</dbReference>
<dbReference type="RefSeq" id="WP_126693523.1">
    <property type="nucleotide sequence ID" value="NZ_RXOF01000006.1"/>
</dbReference>
<feature type="active site" description="Proton donor" evidence="5">
    <location>
        <position position="132"/>
    </location>
</feature>
<name>A0A431U2T4_9BACT</name>
<dbReference type="InterPro" id="IPR014710">
    <property type="entry name" value="RmlC-like_jellyroll"/>
</dbReference>
<dbReference type="Gene3D" id="2.60.120.10">
    <property type="entry name" value="Jelly Rolls"/>
    <property type="match status" value="1"/>
</dbReference>
<dbReference type="EMBL" id="RXOF01000006">
    <property type="protein sequence ID" value="RTQ49664.1"/>
    <property type="molecule type" value="Genomic_DNA"/>
</dbReference>
<evidence type="ECO:0000256" key="6">
    <source>
        <dbReference type="PIRSR" id="PIRSR600888-3"/>
    </source>
</evidence>
<feature type="site" description="Participates in a stacking interaction with the thymidine ring of dTDP-4-oxo-6-deoxyglucose" evidence="6">
    <location>
        <position position="138"/>
    </location>
</feature>
<dbReference type="PANTHER" id="PTHR21047">
    <property type="entry name" value="DTDP-6-DEOXY-D-GLUCOSE-3,5 EPIMERASE"/>
    <property type="match status" value="1"/>
</dbReference>
<dbReference type="CDD" id="cd00438">
    <property type="entry name" value="cupin_RmlC"/>
    <property type="match status" value="1"/>
</dbReference>
<comment type="function">
    <text evidence="2 7">Catalyzes the epimerization of the C3' and C5'positions of dTDP-6-deoxy-D-xylo-4-hexulose, forming dTDP-6-deoxy-L-lyxo-4-hexulose.</text>
</comment>
<evidence type="ECO:0000256" key="4">
    <source>
        <dbReference type="ARBA" id="ARBA00019595"/>
    </source>
</evidence>
<accession>A0A431U2T4</accession>
<dbReference type="GO" id="GO:0008830">
    <property type="term" value="F:dTDP-4-dehydrorhamnose 3,5-epimerase activity"/>
    <property type="evidence" value="ECO:0007669"/>
    <property type="project" value="UniProtKB-UniRule"/>
</dbReference>
<reference evidence="8 9" key="1">
    <citation type="submission" date="2018-12" db="EMBL/GenBank/DDBJ databases">
        <title>Hymenobacter gummosus sp. nov., isolated from a spring.</title>
        <authorList>
            <person name="Nie L."/>
        </authorList>
    </citation>
    <scope>NUCLEOTIDE SEQUENCE [LARGE SCALE GENOMIC DNA]</scope>
    <source>
        <strain evidence="8 9">KCTC 52166</strain>
    </source>
</reference>
<organism evidence="8 9">
    <name type="scientific">Hymenobacter gummosus</name>
    <dbReference type="NCBI Taxonomy" id="1776032"/>
    <lineage>
        <taxon>Bacteria</taxon>
        <taxon>Pseudomonadati</taxon>
        <taxon>Bacteroidota</taxon>
        <taxon>Cytophagia</taxon>
        <taxon>Cytophagales</taxon>
        <taxon>Hymenobacteraceae</taxon>
        <taxon>Hymenobacter</taxon>
    </lineage>
</organism>
<sequence>MEVIQCPLSGVLELVPRVFGDARGSFLESFSARLLAEKAGIREDWVQDNQSVSAAGVLRGLHFQRPPYAQAKLVRVARGRALDVVVDIRRDSPTFGQHTQVLLSAERANIVYIPTGFAHGFVSLDDDTIFLYKCSNYYEPAHEGGLLWNDPALNIRWGDEDFVPIVSPKDEILPTLAELNSPF</sequence>
<comment type="subunit">
    <text evidence="7">Homodimer.</text>
</comment>
<comment type="caution">
    <text evidence="8">The sequence shown here is derived from an EMBL/GenBank/DDBJ whole genome shotgun (WGS) entry which is preliminary data.</text>
</comment>
<comment type="pathway">
    <text evidence="7">Carbohydrate biosynthesis; dTDP-L-rhamnose biosynthesis.</text>
</comment>
<keyword evidence="7 8" id="KW-0413">Isomerase</keyword>
<dbReference type="GO" id="GO:0019305">
    <property type="term" value="P:dTDP-rhamnose biosynthetic process"/>
    <property type="evidence" value="ECO:0007669"/>
    <property type="project" value="UniProtKB-UniRule"/>
</dbReference>
<proteinExistence type="inferred from homology"/>
<evidence type="ECO:0000256" key="7">
    <source>
        <dbReference type="RuleBase" id="RU364069"/>
    </source>
</evidence>
<dbReference type="InterPro" id="IPR011051">
    <property type="entry name" value="RmlC_Cupin_sf"/>
</dbReference>
<evidence type="ECO:0000313" key="9">
    <source>
        <dbReference type="Proteomes" id="UP000282184"/>
    </source>
</evidence>
<evidence type="ECO:0000256" key="1">
    <source>
        <dbReference type="ARBA" id="ARBA00001298"/>
    </source>
</evidence>
<comment type="similarity">
    <text evidence="7">Belongs to the dTDP-4-dehydrorhamnose 3,5-epimerase family.</text>
</comment>
<dbReference type="Pfam" id="PF00908">
    <property type="entry name" value="dTDP_sugar_isom"/>
    <property type="match status" value="1"/>
</dbReference>
<feature type="active site" description="Proton acceptor" evidence="5">
    <location>
        <position position="62"/>
    </location>
</feature>
<dbReference type="SUPFAM" id="SSF51182">
    <property type="entry name" value="RmlC-like cupins"/>
    <property type="match status" value="1"/>
</dbReference>
<dbReference type="UniPathway" id="UPA00124"/>
<evidence type="ECO:0000256" key="5">
    <source>
        <dbReference type="PIRSR" id="PIRSR600888-1"/>
    </source>
</evidence>
<dbReference type="InterPro" id="IPR000888">
    <property type="entry name" value="RmlC-like"/>
</dbReference>
<evidence type="ECO:0000313" key="8">
    <source>
        <dbReference type="EMBL" id="RTQ49664.1"/>
    </source>
</evidence>
<keyword evidence="9" id="KW-1185">Reference proteome</keyword>
<dbReference type="PANTHER" id="PTHR21047:SF2">
    <property type="entry name" value="THYMIDINE DIPHOSPHO-4-KETO-RHAMNOSE 3,5-EPIMERASE"/>
    <property type="match status" value="1"/>
</dbReference>
<dbReference type="GO" id="GO:0000271">
    <property type="term" value="P:polysaccharide biosynthetic process"/>
    <property type="evidence" value="ECO:0007669"/>
    <property type="project" value="TreeGrafter"/>
</dbReference>